<dbReference type="PANTHER" id="PTHR46825:SF7">
    <property type="entry name" value="D-ALANYL-D-ALANINE CARBOXYPEPTIDASE"/>
    <property type="match status" value="1"/>
</dbReference>
<accession>A3QHH1</accession>
<proteinExistence type="predicted"/>
<gene>
    <name evidence="2" type="ordered locus">Shew_3053</name>
</gene>
<dbReference type="Proteomes" id="UP000001558">
    <property type="component" value="Chromosome"/>
</dbReference>
<protein>
    <submittedName>
        <fullName evidence="2">Serine-type D-Ala-D-Ala carboxypeptidase</fullName>
        <ecNumber evidence="2">3.4.16.4</ecNumber>
    </submittedName>
</protein>
<dbReference type="GO" id="GO:0009002">
    <property type="term" value="F:serine-type D-Ala-D-Ala carboxypeptidase activity"/>
    <property type="evidence" value="ECO:0007669"/>
    <property type="project" value="UniProtKB-EC"/>
</dbReference>
<dbReference type="PANTHER" id="PTHR46825">
    <property type="entry name" value="D-ALANYL-D-ALANINE-CARBOXYPEPTIDASE/ENDOPEPTIDASE AMPH"/>
    <property type="match status" value="1"/>
</dbReference>
<dbReference type="InterPro" id="IPR001466">
    <property type="entry name" value="Beta-lactam-related"/>
</dbReference>
<dbReference type="KEGG" id="slo:Shew_3053"/>
<dbReference type="InterPro" id="IPR012338">
    <property type="entry name" value="Beta-lactam/transpept-like"/>
</dbReference>
<dbReference type="eggNOG" id="COG1680">
    <property type="taxonomic scope" value="Bacteria"/>
</dbReference>
<reference evidence="2 3" key="1">
    <citation type="submission" date="2007-03" db="EMBL/GenBank/DDBJ databases">
        <title>Complete sequence of Shewanella loihica PV-4.</title>
        <authorList>
            <consortium name="US DOE Joint Genome Institute"/>
            <person name="Copeland A."/>
            <person name="Lucas S."/>
            <person name="Lapidus A."/>
            <person name="Barry K."/>
            <person name="Detter J.C."/>
            <person name="Glavina del Rio T."/>
            <person name="Hammon N."/>
            <person name="Israni S."/>
            <person name="Dalin E."/>
            <person name="Tice H."/>
            <person name="Pitluck S."/>
            <person name="Chain P."/>
            <person name="Malfatti S."/>
            <person name="Shin M."/>
            <person name="Vergez L."/>
            <person name="Schmutz J."/>
            <person name="Larimer F."/>
            <person name="Land M."/>
            <person name="Hauser L."/>
            <person name="Kyrpides N."/>
            <person name="Mikhailova N."/>
            <person name="Romine M.F."/>
            <person name="Serres G."/>
            <person name="Fredrickson J."/>
            <person name="Tiedje J."/>
            <person name="Richardson P."/>
        </authorList>
    </citation>
    <scope>NUCLEOTIDE SEQUENCE [LARGE SCALE GENOMIC DNA]</scope>
    <source>
        <strain evidence="3">ATCC BAA-1088 / PV-4</strain>
    </source>
</reference>
<dbReference type="Gene3D" id="3.40.710.10">
    <property type="entry name" value="DD-peptidase/beta-lactamase superfamily"/>
    <property type="match status" value="1"/>
</dbReference>
<dbReference type="InterPro" id="IPR050491">
    <property type="entry name" value="AmpC-like"/>
</dbReference>
<name>A3QHH1_SHELP</name>
<organism evidence="2 3">
    <name type="scientific">Shewanella loihica (strain ATCC BAA-1088 / PV-4)</name>
    <dbReference type="NCBI Taxonomy" id="323850"/>
    <lineage>
        <taxon>Bacteria</taxon>
        <taxon>Pseudomonadati</taxon>
        <taxon>Pseudomonadota</taxon>
        <taxon>Gammaproteobacteria</taxon>
        <taxon>Alteromonadales</taxon>
        <taxon>Shewanellaceae</taxon>
        <taxon>Shewanella</taxon>
    </lineage>
</organism>
<dbReference type="STRING" id="323850.Shew_3053"/>
<dbReference type="Pfam" id="PF00144">
    <property type="entry name" value="Beta-lactamase"/>
    <property type="match status" value="1"/>
</dbReference>
<sequence precursor="true">MMLKNMRVQRKSRTDKAGLRAWASNLVSALLVAFASILAGVLVSGCNSDDEEALNPIDTAKMQQTVAELAEDMLVPGAVVILHTPKGSFEYTYGVSQYSGSEPTRFDQHLRVGSNTKTWVGTIILQMVQEGKLQLEDPVAMHWTGVPSGEQITIAQLLSMESGLHNYTTTLALNQILDQDPAYAWPQAELLKLSFDYPLDFTPGTDFGYSNTNTVLLGLIAQKLDDSTLPEIMQRRLFAPLGMTQTLFPEITDNVLPEPYAHGYMYGTNVLTMDSALPEAMQQEARDGVIMPGDQTEANPSWGWAAGAGISTARELLVWVEALVRGKLLNEEMQKLRLASVKPIDPDNPNTAYYGLGIAKFGLLYGHTGELPGYNSFMGHDPDNKVTLVVWTNLAPSVDGRDPATTIAAALINQVYRPVN</sequence>
<dbReference type="SUPFAM" id="SSF56601">
    <property type="entry name" value="beta-lactamase/transpeptidase-like"/>
    <property type="match status" value="1"/>
</dbReference>
<keyword evidence="2" id="KW-0645">Protease</keyword>
<evidence type="ECO:0000313" key="3">
    <source>
        <dbReference type="Proteomes" id="UP000001558"/>
    </source>
</evidence>
<feature type="domain" description="Beta-lactamase-related" evidence="1">
    <location>
        <begin position="63"/>
        <end position="410"/>
    </location>
</feature>
<dbReference type="HOGENOM" id="CLU_020027_2_1_6"/>
<dbReference type="EC" id="3.4.16.4" evidence="2"/>
<evidence type="ECO:0000313" key="2">
    <source>
        <dbReference type="EMBL" id="ABO24919.1"/>
    </source>
</evidence>
<dbReference type="AlphaFoldDB" id="A3QHH1"/>
<keyword evidence="2" id="KW-0378">Hydrolase</keyword>
<keyword evidence="3" id="KW-1185">Reference proteome</keyword>
<dbReference type="EMBL" id="CP000606">
    <property type="protein sequence ID" value="ABO24919.1"/>
    <property type="molecule type" value="Genomic_DNA"/>
</dbReference>
<keyword evidence="2" id="KW-0121">Carboxypeptidase</keyword>
<evidence type="ECO:0000259" key="1">
    <source>
        <dbReference type="Pfam" id="PF00144"/>
    </source>
</evidence>